<evidence type="ECO:0000259" key="1">
    <source>
        <dbReference type="Pfam" id="PF17919"/>
    </source>
</evidence>
<protein>
    <recommendedName>
        <fullName evidence="1">Reverse transcriptase/retrotransposon-derived protein RNase H-like domain-containing protein</fullName>
    </recommendedName>
</protein>
<dbReference type="InterPro" id="IPR041577">
    <property type="entry name" value="RT_RNaseH_2"/>
</dbReference>
<accession>A0AA39TLJ1</accession>
<dbReference type="InterPro" id="IPR043502">
    <property type="entry name" value="DNA/RNA_pol_sf"/>
</dbReference>
<dbReference type="PANTHER" id="PTHR48475">
    <property type="entry name" value="RIBONUCLEASE H"/>
    <property type="match status" value="1"/>
</dbReference>
<dbReference type="EMBL" id="JAUESC010000002">
    <property type="protein sequence ID" value="KAK0605850.1"/>
    <property type="molecule type" value="Genomic_DNA"/>
</dbReference>
<comment type="caution">
    <text evidence="2">The sequence shown here is derived from an EMBL/GenBank/DDBJ whole genome shotgun (WGS) entry which is preliminary data.</text>
</comment>
<reference evidence="2" key="1">
    <citation type="journal article" date="2022" name="Plant J.">
        <title>Strategies of tolerance reflected in two North American maple genomes.</title>
        <authorList>
            <person name="McEvoy S.L."/>
            <person name="Sezen U.U."/>
            <person name="Trouern-Trend A."/>
            <person name="McMahon S.M."/>
            <person name="Schaberg P.G."/>
            <person name="Yang J."/>
            <person name="Wegrzyn J.L."/>
            <person name="Swenson N.G."/>
        </authorList>
    </citation>
    <scope>NUCLEOTIDE SEQUENCE</scope>
    <source>
        <strain evidence="2">NS2018</strain>
    </source>
</reference>
<organism evidence="2 3">
    <name type="scientific">Acer saccharum</name>
    <name type="common">Sugar maple</name>
    <dbReference type="NCBI Taxonomy" id="4024"/>
    <lineage>
        <taxon>Eukaryota</taxon>
        <taxon>Viridiplantae</taxon>
        <taxon>Streptophyta</taxon>
        <taxon>Embryophyta</taxon>
        <taxon>Tracheophyta</taxon>
        <taxon>Spermatophyta</taxon>
        <taxon>Magnoliopsida</taxon>
        <taxon>eudicotyledons</taxon>
        <taxon>Gunneridae</taxon>
        <taxon>Pentapetalae</taxon>
        <taxon>rosids</taxon>
        <taxon>malvids</taxon>
        <taxon>Sapindales</taxon>
        <taxon>Sapindaceae</taxon>
        <taxon>Hippocastanoideae</taxon>
        <taxon>Acereae</taxon>
        <taxon>Acer</taxon>
    </lineage>
</organism>
<dbReference type="Pfam" id="PF17919">
    <property type="entry name" value="RT_RNaseH_2"/>
    <property type="match status" value="1"/>
</dbReference>
<name>A0AA39TLJ1_ACESA</name>
<proteinExistence type="predicted"/>
<keyword evidence="3" id="KW-1185">Reference proteome</keyword>
<dbReference type="PANTHER" id="PTHR48475:SF2">
    <property type="entry name" value="RIBONUCLEASE H"/>
    <property type="match status" value="1"/>
</dbReference>
<feature type="domain" description="Reverse transcriptase/retrotransposon-derived protein RNase H-like" evidence="1">
    <location>
        <begin position="3"/>
        <end position="101"/>
    </location>
</feature>
<reference evidence="2" key="2">
    <citation type="submission" date="2023-06" db="EMBL/GenBank/DDBJ databases">
        <authorList>
            <person name="Swenson N.G."/>
            <person name="Wegrzyn J.L."/>
            <person name="Mcevoy S.L."/>
        </authorList>
    </citation>
    <scope>NUCLEOTIDE SEQUENCE</scope>
    <source>
        <strain evidence="2">NS2018</strain>
        <tissue evidence="2">Leaf</tissue>
    </source>
</reference>
<evidence type="ECO:0000313" key="2">
    <source>
        <dbReference type="EMBL" id="KAK0605850.1"/>
    </source>
</evidence>
<evidence type="ECO:0000313" key="3">
    <source>
        <dbReference type="Proteomes" id="UP001168877"/>
    </source>
</evidence>
<gene>
    <name evidence="2" type="ORF">LWI29_031331</name>
</gene>
<sequence>MKWDQESDQVFRALKEYLASPPLLVKPLPGEELQLYLAVSKTVTSGALVKECSDGAQRPIYYVSRALTKSEKNYTILEKLAYALVTTARKLRPYFQAHTVAVVTDQPLRQFLQRPDVLGRLVLWALELTQYDIKYKARMTIKA</sequence>
<dbReference type="Proteomes" id="UP001168877">
    <property type="component" value="Unassembled WGS sequence"/>
</dbReference>
<dbReference type="SUPFAM" id="SSF56672">
    <property type="entry name" value="DNA/RNA polymerases"/>
    <property type="match status" value="1"/>
</dbReference>
<dbReference type="AlphaFoldDB" id="A0AA39TLJ1"/>